<sequence length="33" mass="3233">VGKDGALLGVGVAEGVPIAGFPFGAIQPKRVLV</sequence>
<evidence type="ECO:0000313" key="1">
    <source>
        <dbReference type="EMBL" id="VAX23916.1"/>
    </source>
</evidence>
<name>A0A3B1C032_9ZZZZ</name>
<dbReference type="EMBL" id="UOGA01000256">
    <property type="protein sequence ID" value="VAX23916.1"/>
    <property type="molecule type" value="Genomic_DNA"/>
</dbReference>
<dbReference type="AlphaFoldDB" id="A0A3B1C032"/>
<gene>
    <name evidence="1" type="ORF">MNBD_NITROSPINAE04-2768</name>
</gene>
<organism evidence="1">
    <name type="scientific">hydrothermal vent metagenome</name>
    <dbReference type="NCBI Taxonomy" id="652676"/>
    <lineage>
        <taxon>unclassified sequences</taxon>
        <taxon>metagenomes</taxon>
        <taxon>ecological metagenomes</taxon>
    </lineage>
</organism>
<feature type="non-terminal residue" evidence="1">
    <location>
        <position position="1"/>
    </location>
</feature>
<reference evidence="1" key="1">
    <citation type="submission" date="2018-06" db="EMBL/GenBank/DDBJ databases">
        <authorList>
            <person name="Zhirakovskaya E."/>
        </authorList>
    </citation>
    <scope>NUCLEOTIDE SEQUENCE</scope>
</reference>
<proteinExistence type="predicted"/>
<protein>
    <submittedName>
        <fullName evidence="1">Uncharacterized protein</fullName>
    </submittedName>
</protein>
<accession>A0A3B1C032</accession>